<reference evidence="1 2" key="1">
    <citation type="submission" date="2019-02" db="EMBL/GenBank/DDBJ databases">
        <title>Draft Genome Sequence of the Prevotella sp. BCRC 81118, Isolated from Human Feces.</title>
        <authorList>
            <person name="Huang C.-H."/>
        </authorList>
    </citation>
    <scope>NUCLEOTIDE SEQUENCE [LARGE SCALE GENOMIC DNA]</scope>
    <source>
        <strain evidence="1 2">BCRC 81118</strain>
    </source>
</reference>
<sequence length="136" mass="15597">MIKFRMFGIHIDQFAILSKSAPLEDLGLGVNLNYKYANKGRIISCSTEFNFLNSAQEKIMILAITCEFEIEENDYKNIHKNEKTIIPKELLEYFAVHTIGTARGILFCKTESTPYNNIIIPPLNVSEMIKDDMVIF</sequence>
<keyword evidence="2" id="KW-1185">Reference proteome</keyword>
<protein>
    <submittedName>
        <fullName evidence="1">Uncharacterized protein</fullName>
    </submittedName>
</protein>
<evidence type="ECO:0000313" key="2">
    <source>
        <dbReference type="Proteomes" id="UP000297872"/>
    </source>
</evidence>
<evidence type="ECO:0000313" key="1">
    <source>
        <dbReference type="EMBL" id="TFH77266.1"/>
    </source>
</evidence>
<dbReference type="EMBL" id="SGVY01000040">
    <property type="protein sequence ID" value="TFH77266.1"/>
    <property type="molecule type" value="Genomic_DNA"/>
</dbReference>
<dbReference type="AlphaFoldDB" id="A0A4Y8V890"/>
<comment type="caution">
    <text evidence="1">The sequence shown here is derived from an EMBL/GenBank/DDBJ whole genome shotgun (WGS) entry which is preliminary data.</text>
</comment>
<dbReference type="OrthoDB" id="595022at2"/>
<dbReference type="GeneID" id="302996135"/>
<organism evidence="1 2">
    <name type="scientific">Segatella hominis</name>
    <dbReference type="NCBI Taxonomy" id="2518605"/>
    <lineage>
        <taxon>Bacteria</taxon>
        <taxon>Pseudomonadati</taxon>
        <taxon>Bacteroidota</taxon>
        <taxon>Bacteroidia</taxon>
        <taxon>Bacteroidales</taxon>
        <taxon>Prevotellaceae</taxon>
        <taxon>Segatella</taxon>
    </lineage>
</organism>
<accession>A0A4Y8V890</accession>
<proteinExistence type="predicted"/>
<dbReference type="RefSeq" id="WP_134844094.1">
    <property type="nucleotide sequence ID" value="NZ_SGVY01000040.1"/>
</dbReference>
<dbReference type="Proteomes" id="UP000297872">
    <property type="component" value="Unassembled WGS sequence"/>
</dbReference>
<gene>
    <name evidence="1" type="ORF">EXN75_12690</name>
</gene>
<name>A0A4Y8V890_9BACT</name>